<reference evidence="6 7" key="1">
    <citation type="submission" date="2020-08" db="EMBL/GenBank/DDBJ databases">
        <title>Genomic Encyclopedia of Type Strains, Phase IV (KMG-IV): sequencing the most valuable type-strain genomes for metagenomic binning, comparative biology and taxonomic classification.</title>
        <authorList>
            <person name="Goeker M."/>
        </authorList>
    </citation>
    <scope>NUCLEOTIDE SEQUENCE [LARGE SCALE GENOMIC DNA]</scope>
    <source>
        <strain evidence="6 7">DSM 24194</strain>
    </source>
</reference>
<protein>
    <submittedName>
        <fullName evidence="6">Shikimate dehydrogenase</fullName>
        <ecNumber evidence="6">1.1.1.25</ecNumber>
    </submittedName>
</protein>
<dbReference type="AlphaFoldDB" id="A0A839Z2L8"/>
<feature type="domain" description="SDH C-terminal" evidence="5">
    <location>
        <begin position="240"/>
        <end position="264"/>
    </location>
</feature>
<sequence length="274" mass="29375">MSEDGLPYAEVIGDPIEGSKSPVIHRFWLEKAGIAGAYDRRRVERGKLDAYLAERRPDPDWRGANVTMPLKLDAIAAADRATDRAVAAGAANLLVPRDGELVAGNSDVGAVMFLLARLHEEGRAMGRITLFGNGGAARAVLVSCRSLGLVDVVIHARNMTRAVKLAVEFGLAHPPRPFTAPVTGDGIINATPLGMDGNKCLNCDVSGLSDNGWVFDLVTAPARTPLIEDAEKRGLAIVDGIDMLVEQAAASFQLFFDAEAPRDYDAELFERLRA</sequence>
<evidence type="ECO:0000259" key="4">
    <source>
        <dbReference type="Pfam" id="PF08501"/>
    </source>
</evidence>
<evidence type="ECO:0000259" key="5">
    <source>
        <dbReference type="Pfam" id="PF18317"/>
    </source>
</evidence>
<dbReference type="Gene3D" id="3.40.50.720">
    <property type="entry name" value="NAD(P)-binding Rossmann-like Domain"/>
    <property type="match status" value="1"/>
</dbReference>
<keyword evidence="3" id="KW-0057">Aromatic amino acid biosynthesis</keyword>
<evidence type="ECO:0000256" key="3">
    <source>
        <dbReference type="ARBA" id="ARBA00023141"/>
    </source>
</evidence>
<dbReference type="Proteomes" id="UP000578569">
    <property type="component" value="Unassembled WGS sequence"/>
</dbReference>
<dbReference type="InterPro" id="IPR022893">
    <property type="entry name" value="Shikimate_DH_fam"/>
</dbReference>
<dbReference type="InterPro" id="IPR041121">
    <property type="entry name" value="SDH_C"/>
</dbReference>
<feature type="domain" description="Shikimate dehydrogenase substrate binding N-terminal" evidence="4">
    <location>
        <begin position="11"/>
        <end position="93"/>
    </location>
</feature>
<dbReference type="Gene3D" id="3.40.50.10860">
    <property type="entry name" value="Leucine Dehydrogenase, chain A, domain 1"/>
    <property type="match status" value="1"/>
</dbReference>
<organism evidence="6 7">
    <name type="scientific">Sphingomicrobium lutaoense</name>
    <dbReference type="NCBI Taxonomy" id="515949"/>
    <lineage>
        <taxon>Bacteria</taxon>
        <taxon>Pseudomonadati</taxon>
        <taxon>Pseudomonadota</taxon>
        <taxon>Alphaproteobacteria</taxon>
        <taxon>Sphingomonadales</taxon>
        <taxon>Sphingomonadaceae</taxon>
        <taxon>Sphingomicrobium</taxon>
    </lineage>
</organism>
<dbReference type="Pfam" id="PF18317">
    <property type="entry name" value="SDH_C"/>
    <property type="match status" value="1"/>
</dbReference>
<dbReference type="GO" id="GO:0005829">
    <property type="term" value="C:cytosol"/>
    <property type="evidence" value="ECO:0007669"/>
    <property type="project" value="TreeGrafter"/>
</dbReference>
<dbReference type="GO" id="GO:0009423">
    <property type="term" value="P:chorismate biosynthetic process"/>
    <property type="evidence" value="ECO:0007669"/>
    <property type="project" value="TreeGrafter"/>
</dbReference>
<dbReference type="CDD" id="cd01065">
    <property type="entry name" value="NAD_bind_Shikimate_DH"/>
    <property type="match status" value="1"/>
</dbReference>
<dbReference type="SUPFAM" id="SSF53223">
    <property type="entry name" value="Aminoacid dehydrogenase-like, N-terminal domain"/>
    <property type="match status" value="1"/>
</dbReference>
<comment type="caution">
    <text evidence="6">The sequence shown here is derived from an EMBL/GenBank/DDBJ whole genome shotgun (WGS) entry which is preliminary data.</text>
</comment>
<evidence type="ECO:0000256" key="2">
    <source>
        <dbReference type="ARBA" id="ARBA00023002"/>
    </source>
</evidence>
<gene>
    <name evidence="6" type="ORF">FHS50_001860</name>
</gene>
<name>A0A839Z2L8_9SPHN</name>
<evidence type="ECO:0000313" key="7">
    <source>
        <dbReference type="Proteomes" id="UP000578569"/>
    </source>
</evidence>
<dbReference type="InterPro" id="IPR013708">
    <property type="entry name" value="Shikimate_DH-bd_N"/>
</dbReference>
<keyword evidence="3" id="KW-0028">Amino-acid biosynthesis</keyword>
<dbReference type="InterPro" id="IPR036291">
    <property type="entry name" value="NAD(P)-bd_dom_sf"/>
</dbReference>
<dbReference type="PANTHER" id="PTHR21089">
    <property type="entry name" value="SHIKIMATE DEHYDROGENASE"/>
    <property type="match status" value="1"/>
</dbReference>
<comment type="pathway">
    <text evidence="1">Metabolic intermediate biosynthesis; chorismate biosynthesis; chorismate from D-erythrose 4-phosphate and phosphoenolpyruvate: step 4/7.</text>
</comment>
<dbReference type="InterPro" id="IPR046346">
    <property type="entry name" value="Aminoacid_DH-like_N_sf"/>
</dbReference>
<evidence type="ECO:0000313" key="6">
    <source>
        <dbReference type="EMBL" id="MBB3764798.1"/>
    </source>
</evidence>
<dbReference type="GO" id="GO:0009073">
    <property type="term" value="P:aromatic amino acid family biosynthetic process"/>
    <property type="evidence" value="ECO:0007669"/>
    <property type="project" value="UniProtKB-KW"/>
</dbReference>
<dbReference type="PANTHER" id="PTHR21089:SF1">
    <property type="entry name" value="BIFUNCTIONAL 3-DEHYDROQUINATE DEHYDRATASE_SHIKIMATE DEHYDROGENASE, CHLOROPLASTIC"/>
    <property type="match status" value="1"/>
</dbReference>
<proteinExistence type="predicted"/>
<dbReference type="GO" id="GO:0019632">
    <property type="term" value="P:shikimate metabolic process"/>
    <property type="evidence" value="ECO:0007669"/>
    <property type="project" value="TreeGrafter"/>
</dbReference>
<dbReference type="EMBL" id="JACICF010000002">
    <property type="protein sequence ID" value="MBB3764798.1"/>
    <property type="molecule type" value="Genomic_DNA"/>
</dbReference>
<dbReference type="SUPFAM" id="SSF51735">
    <property type="entry name" value="NAD(P)-binding Rossmann-fold domains"/>
    <property type="match status" value="1"/>
</dbReference>
<dbReference type="GO" id="GO:0004764">
    <property type="term" value="F:shikimate 3-dehydrogenase (NADP+) activity"/>
    <property type="evidence" value="ECO:0007669"/>
    <property type="project" value="UniProtKB-EC"/>
</dbReference>
<dbReference type="EC" id="1.1.1.25" evidence="6"/>
<evidence type="ECO:0000256" key="1">
    <source>
        <dbReference type="ARBA" id="ARBA00004871"/>
    </source>
</evidence>
<dbReference type="Pfam" id="PF08501">
    <property type="entry name" value="Shikimate_dh_N"/>
    <property type="match status" value="1"/>
</dbReference>
<dbReference type="RefSeq" id="WP_183934410.1">
    <property type="nucleotide sequence ID" value="NZ_JACICF010000002.1"/>
</dbReference>
<dbReference type="GO" id="GO:0050661">
    <property type="term" value="F:NADP binding"/>
    <property type="evidence" value="ECO:0007669"/>
    <property type="project" value="TreeGrafter"/>
</dbReference>
<accession>A0A839Z2L8</accession>
<keyword evidence="7" id="KW-1185">Reference proteome</keyword>
<keyword evidence="2 6" id="KW-0560">Oxidoreductase</keyword>